<dbReference type="EMBL" id="UYRR01004719">
    <property type="protein sequence ID" value="VDK21238.1"/>
    <property type="molecule type" value="Genomic_DNA"/>
</dbReference>
<reference evidence="3 4" key="2">
    <citation type="submission" date="2018-11" db="EMBL/GenBank/DDBJ databases">
        <authorList>
            <consortium name="Pathogen Informatics"/>
        </authorList>
    </citation>
    <scope>NUCLEOTIDE SEQUENCE [LARGE SCALE GENOMIC DNA]</scope>
</reference>
<dbReference type="InterPro" id="IPR050135">
    <property type="entry name" value="dGTPase-like"/>
</dbReference>
<evidence type="ECO:0000313" key="4">
    <source>
        <dbReference type="Proteomes" id="UP000267096"/>
    </source>
</evidence>
<comment type="similarity">
    <text evidence="1">Belongs to the SAMHD1 family.</text>
</comment>
<gene>
    <name evidence="3" type="ORF">ASIM_LOCUS3166</name>
</gene>
<dbReference type="PANTHER" id="PTHR11373">
    <property type="entry name" value="DEOXYNUCLEOSIDE TRIPHOSPHATE TRIPHOSPHOHYDROLASE"/>
    <property type="match status" value="1"/>
</dbReference>
<evidence type="ECO:0000313" key="5">
    <source>
        <dbReference type="WBParaSite" id="ASIM_0000332401-mRNA-1"/>
    </source>
</evidence>
<dbReference type="Proteomes" id="UP000267096">
    <property type="component" value="Unassembled WGS sequence"/>
</dbReference>
<name>A0A0M3J6Y3_ANISI</name>
<organism evidence="5">
    <name type="scientific">Anisakis simplex</name>
    <name type="common">Herring worm</name>
    <dbReference type="NCBI Taxonomy" id="6269"/>
    <lineage>
        <taxon>Eukaryota</taxon>
        <taxon>Metazoa</taxon>
        <taxon>Ecdysozoa</taxon>
        <taxon>Nematoda</taxon>
        <taxon>Chromadorea</taxon>
        <taxon>Rhabditida</taxon>
        <taxon>Spirurina</taxon>
        <taxon>Ascaridomorpha</taxon>
        <taxon>Ascaridoidea</taxon>
        <taxon>Anisakidae</taxon>
        <taxon>Anisakis</taxon>
        <taxon>Anisakis simplex complex</taxon>
    </lineage>
</organism>
<dbReference type="GO" id="GO:0006203">
    <property type="term" value="P:dGTP catabolic process"/>
    <property type="evidence" value="ECO:0007669"/>
    <property type="project" value="TreeGrafter"/>
</dbReference>
<accession>A0A0M3J6Y3</accession>
<feature type="domain" description="HD" evidence="2">
    <location>
        <begin position="66"/>
        <end position="124"/>
    </location>
</feature>
<dbReference type="OrthoDB" id="9991235at2759"/>
<dbReference type="AlphaFoldDB" id="A0A0M3J6Y3"/>
<keyword evidence="4" id="KW-1185">Reference proteome</keyword>
<protein>
    <submittedName>
        <fullName evidence="5">HD_domain domain-containing protein</fullName>
    </submittedName>
</protein>
<sequence length="136" mass="15636">MTLLKKNWPPSRDEKPYREIVDIIHGTIPVPHPIDLIIDTPEFQRTRQIKQLGITFSVFPNCDYSRFVHSLGVFHLSRLFVHALVERSRKIVEITPSDELCVSIAGLCHDLGHGILSHLFDRDFLTIANPSAKWRV</sequence>
<reference evidence="5" key="1">
    <citation type="submission" date="2017-02" db="UniProtKB">
        <authorList>
            <consortium name="WormBaseParasite"/>
        </authorList>
    </citation>
    <scope>IDENTIFICATION</scope>
</reference>
<evidence type="ECO:0000313" key="3">
    <source>
        <dbReference type="EMBL" id="VDK21238.1"/>
    </source>
</evidence>
<dbReference type="InterPro" id="IPR003607">
    <property type="entry name" value="HD/PDEase_dom"/>
</dbReference>
<dbReference type="InterPro" id="IPR006674">
    <property type="entry name" value="HD_domain"/>
</dbReference>
<dbReference type="Gene3D" id="1.10.3210.10">
    <property type="entry name" value="Hypothetical protein af1432"/>
    <property type="match status" value="1"/>
</dbReference>
<dbReference type="WBParaSite" id="ASIM_0000332401-mRNA-1">
    <property type="protein sequence ID" value="ASIM_0000332401-mRNA-1"/>
    <property type="gene ID" value="ASIM_0000332401"/>
</dbReference>
<proteinExistence type="inferred from homology"/>
<dbReference type="GO" id="GO:0008832">
    <property type="term" value="F:dGTPase activity"/>
    <property type="evidence" value="ECO:0007669"/>
    <property type="project" value="TreeGrafter"/>
</dbReference>
<evidence type="ECO:0000259" key="2">
    <source>
        <dbReference type="Pfam" id="PF01966"/>
    </source>
</evidence>
<dbReference type="SUPFAM" id="SSF109604">
    <property type="entry name" value="HD-domain/PDEase-like"/>
    <property type="match status" value="1"/>
</dbReference>
<evidence type="ECO:0000256" key="1">
    <source>
        <dbReference type="ARBA" id="ARBA00005776"/>
    </source>
</evidence>
<dbReference type="GO" id="GO:0005634">
    <property type="term" value="C:nucleus"/>
    <property type="evidence" value="ECO:0007669"/>
    <property type="project" value="TreeGrafter"/>
</dbReference>
<dbReference type="CDD" id="cd00077">
    <property type="entry name" value="HDc"/>
    <property type="match status" value="1"/>
</dbReference>
<dbReference type="Pfam" id="PF01966">
    <property type="entry name" value="HD"/>
    <property type="match status" value="1"/>
</dbReference>
<dbReference type="PANTHER" id="PTHR11373:SF4">
    <property type="entry name" value="DEOXYNUCLEOSIDE TRIPHOSPHATE TRIPHOSPHOHYDROLASE SAMHD1"/>
    <property type="match status" value="1"/>
</dbReference>